<evidence type="ECO:0000259" key="2">
    <source>
        <dbReference type="Pfam" id="PF14392"/>
    </source>
</evidence>
<name>A0A8X7W5H2_BRACI</name>
<feature type="compositionally biased region" description="Basic and acidic residues" evidence="1">
    <location>
        <begin position="1"/>
        <end position="21"/>
    </location>
</feature>
<comment type="caution">
    <text evidence="3">The sequence shown here is derived from an EMBL/GenBank/DDBJ whole genome shotgun (WGS) entry which is preliminary data.</text>
</comment>
<feature type="region of interest" description="Disordered" evidence="1">
    <location>
        <begin position="1"/>
        <end position="22"/>
    </location>
</feature>
<gene>
    <name evidence="3" type="ORF">Bca52824_015928</name>
</gene>
<keyword evidence="4" id="KW-1185">Reference proteome</keyword>
<reference evidence="3 4" key="1">
    <citation type="submission" date="2020-02" db="EMBL/GenBank/DDBJ databases">
        <authorList>
            <person name="Ma Q."/>
            <person name="Huang Y."/>
            <person name="Song X."/>
            <person name="Pei D."/>
        </authorList>
    </citation>
    <scope>NUCLEOTIDE SEQUENCE [LARGE SCALE GENOMIC DNA]</scope>
    <source>
        <strain evidence="3">Sxm20200214</strain>
        <tissue evidence="3">Leaf</tissue>
    </source>
</reference>
<proteinExistence type="predicted"/>
<feature type="domain" description="Zinc knuckle CX2CX4HX4C" evidence="2">
    <location>
        <begin position="147"/>
        <end position="193"/>
    </location>
</feature>
<dbReference type="Proteomes" id="UP000886595">
    <property type="component" value="Unassembled WGS sequence"/>
</dbReference>
<dbReference type="Pfam" id="PF14392">
    <property type="entry name" value="zf-CCHC_4"/>
    <property type="match status" value="1"/>
</dbReference>
<feature type="compositionally biased region" description="Basic and acidic residues" evidence="1">
    <location>
        <begin position="201"/>
        <end position="214"/>
    </location>
</feature>
<dbReference type="EMBL" id="JAAMPC010000003">
    <property type="protein sequence ID" value="KAG2322715.1"/>
    <property type="molecule type" value="Genomic_DNA"/>
</dbReference>
<dbReference type="InterPro" id="IPR040256">
    <property type="entry name" value="At4g02000-like"/>
</dbReference>
<accession>A0A8X7W5H2</accession>
<feature type="compositionally biased region" description="Basic and acidic residues" evidence="1">
    <location>
        <begin position="222"/>
        <end position="235"/>
    </location>
</feature>
<feature type="region of interest" description="Disordered" evidence="1">
    <location>
        <begin position="264"/>
        <end position="351"/>
    </location>
</feature>
<evidence type="ECO:0000313" key="3">
    <source>
        <dbReference type="EMBL" id="KAG2322715.1"/>
    </source>
</evidence>
<feature type="compositionally biased region" description="Basic and acidic residues" evidence="1">
    <location>
        <begin position="321"/>
        <end position="337"/>
    </location>
</feature>
<evidence type="ECO:0000256" key="1">
    <source>
        <dbReference type="SAM" id="MobiDB-lite"/>
    </source>
</evidence>
<feature type="compositionally biased region" description="Basic and acidic residues" evidence="1">
    <location>
        <begin position="242"/>
        <end position="252"/>
    </location>
</feature>
<dbReference type="PANTHER" id="PTHR31286:SF163">
    <property type="entry name" value="ZINC KNUCKLE CX2CX4HX4C DOMAIN-CONTAINING PROTEIN"/>
    <property type="match status" value="1"/>
</dbReference>
<dbReference type="InterPro" id="IPR025836">
    <property type="entry name" value="Zn_knuckle_CX2CX4HX4C"/>
</dbReference>
<evidence type="ECO:0000313" key="4">
    <source>
        <dbReference type="Proteomes" id="UP000886595"/>
    </source>
</evidence>
<dbReference type="AlphaFoldDB" id="A0A8X7W5H2"/>
<feature type="region of interest" description="Disordered" evidence="1">
    <location>
        <begin position="201"/>
        <end position="252"/>
    </location>
</feature>
<protein>
    <recommendedName>
        <fullName evidence="2">Zinc knuckle CX2CX4HX4C domain-containing protein</fullName>
    </recommendedName>
</protein>
<organism evidence="3 4">
    <name type="scientific">Brassica carinata</name>
    <name type="common">Ethiopian mustard</name>
    <name type="synonym">Abyssinian cabbage</name>
    <dbReference type="NCBI Taxonomy" id="52824"/>
    <lineage>
        <taxon>Eukaryota</taxon>
        <taxon>Viridiplantae</taxon>
        <taxon>Streptophyta</taxon>
        <taxon>Embryophyta</taxon>
        <taxon>Tracheophyta</taxon>
        <taxon>Spermatophyta</taxon>
        <taxon>Magnoliopsida</taxon>
        <taxon>eudicotyledons</taxon>
        <taxon>Gunneridae</taxon>
        <taxon>Pentapetalae</taxon>
        <taxon>rosids</taxon>
        <taxon>malvids</taxon>
        <taxon>Brassicales</taxon>
        <taxon>Brassicaceae</taxon>
        <taxon>Brassiceae</taxon>
        <taxon>Brassica</taxon>
    </lineage>
</organism>
<dbReference type="OrthoDB" id="1112114at2759"/>
<sequence>MASRYSEAEKGKHHVTDETPRSIKRIKAPSLDNAALIKANELTLIGRLTNPQIQKIWALIPSLPKKWHLQGRAVGPYHFAYWMIILQRWEPIISPTFPSMIPFWIRIKGLPLHYWHDDMVRRVGQELGKFETHVLTKTSARVRVQVDGLKPLIKESIVEFDSGEECPITLEYERLEMHCTLCYSLLHQRLHCPSKRVEPHHREHSRRISNEETKIGSSYMKVSEEVPSRKPKEFYEPNSKYTSKEADKEPEYKVLAEKSQYPFQERVDRHGVPFGQRVSTKQTRNPPPKPQAGRAETPRLSWREKTTQEGSIDYASPSYTKTREPTKVTSERSKDLFPSRTTAQWKTKHTLAPADTSKRVNKHQTAEEGEVNPMEQEQMGPINNQIPTMEAVMEELHEVTRQYLSCPDPVEAAARRQRVLYSDTNGQMEETAAAIIQAAKDKQIMTLHASTSDSNPVTPPPAQVYKAQATHDYETSICIHLLIGKNVSLLIPRLKRICMLQTKQITVLQSSNQS</sequence>
<dbReference type="PANTHER" id="PTHR31286">
    <property type="entry name" value="GLYCINE-RICH CELL WALL STRUCTURAL PROTEIN 1.8-LIKE"/>
    <property type="match status" value="1"/>
</dbReference>